<dbReference type="Proteomes" id="UP001430356">
    <property type="component" value="Unassembled WGS sequence"/>
</dbReference>
<feature type="compositionally biased region" description="Low complexity" evidence="1">
    <location>
        <begin position="1536"/>
        <end position="1551"/>
    </location>
</feature>
<comment type="caution">
    <text evidence="2">The sequence shown here is derived from an EMBL/GenBank/DDBJ whole genome shotgun (WGS) entry which is preliminary data.</text>
</comment>
<protein>
    <submittedName>
        <fullName evidence="2">Uncharacterized protein</fullName>
    </submittedName>
</protein>
<evidence type="ECO:0000256" key="1">
    <source>
        <dbReference type="SAM" id="MobiDB-lite"/>
    </source>
</evidence>
<organism evidence="2 3">
    <name type="scientific">Novymonas esmeraldas</name>
    <dbReference type="NCBI Taxonomy" id="1808958"/>
    <lineage>
        <taxon>Eukaryota</taxon>
        <taxon>Discoba</taxon>
        <taxon>Euglenozoa</taxon>
        <taxon>Kinetoplastea</taxon>
        <taxon>Metakinetoplastina</taxon>
        <taxon>Trypanosomatida</taxon>
        <taxon>Trypanosomatidae</taxon>
        <taxon>Novymonas</taxon>
    </lineage>
</organism>
<feature type="region of interest" description="Disordered" evidence="1">
    <location>
        <begin position="827"/>
        <end position="847"/>
    </location>
</feature>
<feature type="region of interest" description="Disordered" evidence="1">
    <location>
        <begin position="18"/>
        <end position="45"/>
    </location>
</feature>
<keyword evidence="3" id="KW-1185">Reference proteome</keyword>
<feature type="region of interest" description="Disordered" evidence="1">
    <location>
        <begin position="1526"/>
        <end position="1568"/>
    </location>
</feature>
<feature type="compositionally biased region" description="Low complexity" evidence="1">
    <location>
        <begin position="827"/>
        <end position="840"/>
    </location>
</feature>
<sequence>MLGTLFFDESRVGTAFRARASEPVGSTAPHDSNGAGRHLLANVNGDGRPRLHDGGGLTPAHGCAFGCRGEVRLPSLQASLLWWLDADTSVVRLLAVNDSESSKAARSCQSRLLTVELPVAVAEDLVTCGVTRSYMGDHSVAVVWLRRGVAAETHEVTLCPGFASVTVQRDVDNTGHSVLLLVPDERVVHCAPLSRALNSCLRQCAATASAGSSVACVAAALPDDATPRTISVLVLTDGARVWRVELFADGSAGVGDFRDEPRRNVLRSVCEGNEDVQLLDTRTVVADLQRLSSPAAVPFSTDAAAAADGASAAPRGSTWIRRLLGGEAGGNGRATERGDGGVGGAADAALPSSVRQRLYAAVTAVQHSPFVVLTRWCGQVETYDTAGGTLSLTQTHPIGMLPPTALRAVDDRPHQSHRARAASGAGKSGRGALPPGPVAQWAMLSPTTGVLHVVSCLSGGDGRPCFWTSLPSLAPPSSSASSVLQLGYASDAGEVVAQHCTLSVAPPTQSSIPLACAVTADGRRMVLVSDVGTEEDGHLLCTRSLSALTLRGEQAYEDGVATVVQVMEAAGVTGMGGVLRMSRVHGYLCQGARMQCAVACESEVLLAERGPDTCRLYALEEAAAAGAMRLANETTVVGVDEEDIYASGCGGDRDGAAAALPRVGGALLPLRRVHLVPLSGDATPLPGTATSTTADGADGFALYWEGVSVVQACPHGAQLMSELLQDVLLATTPVAQIASLPRFLSEAHLSGYTSSLHRHASTTTAAVLAAIRVALSPPPTAPLPSPTAAAAGVFYRFSRLHITHATLGELLSRVTFLATAYLGWQSTYSTSSAPPSSSSAGEDDGGAQSISADWVTHQLVAALEVAVAAYHAVPAAGADLVRLAVVDSDGAGHPSCGAIVAGLLPTLPPTPDGGDELSAVSLLQVANRLRRCGTPSTARACAVWVKQLARRFPVLQHYQLLTLLETAAASAQSERALALCERVSQALSREGPADVTTALLVEGLLLADAAASVSTFSRLPVEELSAALAAEPSLGPLLYCVGVLRRTTAAGALHATLSTSVTRRYLYPALIGCVEAVQRMQRRSPTSASAAAPAPFSQLRRALEELQVDVLLVSALARVAEGDVACGLHEVQAALDTMSRHGSVSSYAELLQMILGHVVEVACASQEGMNDLLRTTAIGAAQLEESLILRWYNYIARLPTKSATEATEALRYRAIMGLHRYLMDRHSYAQCARLMSSLATLIRCSPMRRSTAAGISVSELAGLALHAAEMIAPSAPMPEAAVVVAAQSAAVYGAATLDGSLDAAAMVGSPLSLGYSWQPSTVASPAPFDPAVTAFSASARNPRWLTRGDIPWLRRRLYQAHCERQLWRRGCTLDCTDLWVEGAPAEAYEAGVAKLVVALMEARLWPQAFRFARLSTVCDACTVLVEWAVDLLRTPDEHGRAEAAEAAAAHADRTAAWDELIGYCGELSALHNQFYAYVRTVTAALTRNYTQVPAALLAAHRAADAYTATTTLFHVALMLRDQVDAAGHGDDEEDGGASLSAASSTSSSSSSPPRRRGAAMPTGHPSAAVKPDSAALVAMQRNAWRAWCAAAQIAVEVAARPTFSSFTAGVLDPMAVCAREWLATPAYAAALRQIPRGSETVRLFMDILARP</sequence>
<dbReference type="EMBL" id="JAECZO010000006">
    <property type="protein sequence ID" value="KAK7200511.1"/>
    <property type="molecule type" value="Genomic_DNA"/>
</dbReference>
<gene>
    <name evidence="2" type="ORF">NESM_000106500</name>
</gene>
<evidence type="ECO:0000313" key="3">
    <source>
        <dbReference type="Proteomes" id="UP001430356"/>
    </source>
</evidence>
<accession>A0AAW0F4D7</accession>
<reference evidence="2 3" key="1">
    <citation type="journal article" date="2021" name="MBio">
        <title>A New Model Trypanosomatid, Novymonas esmeraldas: Genomic Perception of Its 'Candidatus Pandoraea novymonadis' Endosymbiont.</title>
        <authorList>
            <person name="Zakharova A."/>
            <person name="Saura A."/>
            <person name="Butenko A."/>
            <person name="Podesvova L."/>
            <person name="Warmusova S."/>
            <person name="Kostygov A.Y."/>
            <person name="Nenarokova A."/>
            <person name="Lukes J."/>
            <person name="Opperdoes F.R."/>
            <person name="Yurchenko V."/>
        </authorList>
    </citation>
    <scope>NUCLEOTIDE SEQUENCE [LARGE SCALE GENOMIC DNA]</scope>
    <source>
        <strain evidence="2 3">E262AT.01</strain>
    </source>
</reference>
<name>A0AAW0F4D7_9TRYP</name>
<evidence type="ECO:0000313" key="2">
    <source>
        <dbReference type="EMBL" id="KAK7200511.1"/>
    </source>
</evidence>
<proteinExistence type="predicted"/>